<protein>
    <recommendedName>
        <fullName evidence="3">HEAT repeat domain-containing protein</fullName>
    </recommendedName>
</protein>
<gene>
    <name evidence="1" type="ORF">GCM10023314_11040</name>
</gene>
<comment type="caution">
    <text evidence="1">The sequence shown here is derived from an EMBL/GenBank/DDBJ whole genome shotgun (WGS) entry which is preliminary data.</text>
</comment>
<proteinExistence type="predicted"/>
<reference evidence="2" key="1">
    <citation type="journal article" date="2019" name="Int. J. Syst. Evol. Microbiol.">
        <title>The Global Catalogue of Microorganisms (GCM) 10K type strain sequencing project: providing services to taxonomists for standard genome sequencing and annotation.</title>
        <authorList>
            <consortium name="The Broad Institute Genomics Platform"/>
            <consortium name="The Broad Institute Genome Sequencing Center for Infectious Disease"/>
            <person name="Wu L."/>
            <person name="Ma J."/>
        </authorList>
    </citation>
    <scope>NUCLEOTIDE SEQUENCE [LARGE SCALE GENOMIC DNA]</scope>
    <source>
        <strain evidence="2">JCM 18285</strain>
    </source>
</reference>
<sequence length="62" mass="7126">MVEKINQDIANDLSSSKTENIITYFSDKDTYIRKTGYLAIGKLFYSKSELQKVCCFDAARSY</sequence>
<accession>A0ABP9GMS7</accession>
<dbReference type="EMBL" id="BAABJJ010000012">
    <property type="protein sequence ID" value="GAA4940041.1"/>
    <property type="molecule type" value="Genomic_DNA"/>
</dbReference>
<organism evidence="1 2">
    <name type="scientific">Algibacter agarivorans</name>
    <dbReference type="NCBI Taxonomy" id="1109741"/>
    <lineage>
        <taxon>Bacteria</taxon>
        <taxon>Pseudomonadati</taxon>
        <taxon>Bacteroidota</taxon>
        <taxon>Flavobacteriia</taxon>
        <taxon>Flavobacteriales</taxon>
        <taxon>Flavobacteriaceae</taxon>
        <taxon>Algibacter</taxon>
    </lineage>
</organism>
<evidence type="ECO:0000313" key="1">
    <source>
        <dbReference type="EMBL" id="GAA4940041.1"/>
    </source>
</evidence>
<evidence type="ECO:0008006" key="3">
    <source>
        <dbReference type="Google" id="ProtNLM"/>
    </source>
</evidence>
<keyword evidence="2" id="KW-1185">Reference proteome</keyword>
<name>A0ABP9GMS7_9FLAO</name>
<evidence type="ECO:0000313" key="2">
    <source>
        <dbReference type="Proteomes" id="UP001501302"/>
    </source>
</evidence>
<dbReference type="Proteomes" id="UP001501302">
    <property type="component" value="Unassembled WGS sequence"/>
</dbReference>